<dbReference type="GO" id="GO:0001732">
    <property type="term" value="P:formation of cytoplasmic translation initiation complex"/>
    <property type="evidence" value="ECO:0007669"/>
    <property type="project" value="UniProtKB-UniRule"/>
</dbReference>
<dbReference type="Proteomes" id="UP000054408">
    <property type="component" value="Unassembled WGS sequence"/>
</dbReference>
<dbReference type="InterPro" id="IPR036322">
    <property type="entry name" value="WD40_repeat_dom_sf"/>
</dbReference>
<keyword evidence="10" id="KW-1185">Reference proteome</keyword>
<comment type="subcellular location">
    <subcellularLocation>
        <location evidence="7">Cytoplasm</location>
    </subcellularLocation>
</comment>
<dbReference type="SMART" id="SM00320">
    <property type="entry name" value="WD40"/>
    <property type="match status" value="6"/>
</dbReference>
<dbReference type="GO" id="GO:0003723">
    <property type="term" value="F:RNA binding"/>
    <property type="evidence" value="ECO:0007669"/>
    <property type="project" value="TreeGrafter"/>
</dbReference>
<dbReference type="PANTHER" id="PTHR19877:SF1">
    <property type="entry name" value="EUKARYOTIC TRANSLATION INITIATION FACTOR 3 SUBUNIT I"/>
    <property type="match status" value="1"/>
</dbReference>
<dbReference type="InterPro" id="IPR015943">
    <property type="entry name" value="WD40/YVTN_repeat-like_dom_sf"/>
</dbReference>
<evidence type="ECO:0000256" key="1">
    <source>
        <dbReference type="ARBA" id="ARBA00022490"/>
    </source>
</evidence>
<evidence type="ECO:0000256" key="3">
    <source>
        <dbReference type="ARBA" id="ARBA00022574"/>
    </source>
</evidence>
<dbReference type="PANTHER" id="PTHR19877">
    <property type="entry name" value="EUKARYOTIC TRANSLATION INITIATION FACTOR 3 SUBUNIT I"/>
    <property type="match status" value="1"/>
</dbReference>
<dbReference type="SUPFAM" id="SSF50978">
    <property type="entry name" value="WD40 repeat-like"/>
    <property type="match status" value="1"/>
</dbReference>
<dbReference type="eggNOG" id="KOG0643">
    <property type="taxonomic scope" value="Eukaryota"/>
</dbReference>
<evidence type="ECO:0000256" key="8">
    <source>
        <dbReference type="PROSITE-ProRule" id="PRU00221"/>
    </source>
</evidence>
<comment type="similarity">
    <text evidence="6">Belongs to the WD repeat STRAP family.</text>
</comment>
<name>A0A0L0DTY2_THETB</name>
<keyword evidence="3 8" id="KW-0853">WD repeat</keyword>
<keyword evidence="2 7" id="KW-0396">Initiation factor</keyword>
<comment type="similarity">
    <text evidence="7">Belongs to the eIF-3 subunit I family.</text>
</comment>
<dbReference type="GeneID" id="25568464"/>
<evidence type="ECO:0000256" key="7">
    <source>
        <dbReference type="HAMAP-Rule" id="MF_03008"/>
    </source>
</evidence>
<dbReference type="GO" id="GO:0003743">
    <property type="term" value="F:translation initiation factor activity"/>
    <property type="evidence" value="ECO:0007669"/>
    <property type="project" value="UniProtKB-UniRule"/>
</dbReference>
<feature type="repeat" description="WD" evidence="8">
    <location>
        <begin position="183"/>
        <end position="224"/>
    </location>
</feature>
<dbReference type="GO" id="GO:0071541">
    <property type="term" value="C:eukaryotic translation initiation factor 3 complex, eIF3m"/>
    <property type="evidence" value="ECO:0007669"/>
    <property type="project" value="TreeGrafter"/>
</dbReference>
<accession>A0A0L0DTY2</accession>
<evidence type="ECO:0000313" key="10">
    <source>
        <dbReference type="Proteomes" id="UP000054408"/>
    </source>
</evidence>
<feature type="repeat" description="WD" evidence="8">
    <location>
        <begin position="48"/>
        <end position="89"/>
    </location>
</feature>
<evidence type="ECO:0000256" key="5">
    <source>
        <dbReference type="ARBA" id="ARBA00022917"/>
    </source>
</evidence>
<dbReference type="AlphaFoldDB" id="A0A0L0DTY2"/>
<dbReference type="OMA" id="VWFSHNG"/>
<dbReference type="RefSeq" id="XP_013753388.1">
    <property type="nucleotide sequence ID" value="XM_013897934.1"/>
</dbReference>
<comment type="function">
    <text evidence="7">Component of the eukaryotic translation initiation factor 3 (eIF-3) complex, which is involved in protein synthesis of a specialized repertoire of mRNAs and, together with other initiation factors, stimulates binding of mRNA and methionyl-tRNAi to the 40S ribosome. The eIF-3 complex specifically targets and initiates translation of a subset of mRNAs involved in cell proliferation.</text>
</comment>
<protein>
    <recommendedName>
        <fullName evidence="7">Eukaryotic translation initiation factor 3 subunit I</fullName>
        <shortName evidence="7">eIF3i</shortName>
    </recommendedName>
</protein>
<dbReference type="PROSITE" id="PS50082">
    <property type="entry name" value="WD_REPEATS_2"/>
    <property type="match status" value="4"/>
</dbReference>
<keyword evidence="5 7" id="KW-0648">Protein biosynthesis</keyword>
<gene>
    <name evidence="9" type="ORF">AMSG_10179</name>
</gene>
<evidence type="ECO:0000256" key="2">
    <source>
        <dbReference type="ARBA" id="ARBA00022540"/>
    </source>
</evidence>
<dbReference type="PROSITE" id="PS50294">
    <property type="entry name" value="WD_REPEATS_REGION"/>
    <property type="match status" value="3"/>
</dbReference>
<dbReference type="GO" id="GO:0033290">
    <property type="term" value="C:eukaryotic 48S preinitiation complex"/>
    <property type="evidence" value="ECO:0007669"/>
    <property type="project" value="UniProtKB-UniRule"/>
</dbReference>
<comment type="subunit">
    <text evidence="7">Component of the eukaryotic translation initiation factor 3 (eIF-3) complex.</text>
</comment>
<evidence type="ECO:0000256" key="4">
    <source>
        <dbReference type="ARBA" id="ARBA00022737"/>
    </source>
</evidence>
<dbReference type="Gene3D" id="2.130.10.10">
    <property type="entry name" value="YVTN repeat-like/Quinoprotein amine dehydrogenase"/>
    <property type="match status" value="1"/>
</dbReference>
<dbReference type="STRING" id="461836.A0A0L0DTY2"/>
<dbReference type="InterPro" id="IPR027525">
    <property type="entry name" value="eIF3i"/>
</dbReference>
<keyword evidence="1 7" id="KW-0963">Cytoplasm</keyword>
<feature type="repeat" description="WD" evidence="8">
    <location>
        <begin position="280"/>
        <end position="310"/>
    </location>
</feature>
<proteinExistence type="inferred from homology"/>
<evidence type="ECO:0000256" key="6">
    <source>
        <dbReference type="ARBA" id="ARBA00038394"/>
    </source>
</evidence>
<dbReference type="GO" id="GO:0016282">
    <property type="term" value="C:eukaryotic 43S preinitiation complex"/>
    <property type="evidence" value="ECO:0007669"/>
    <property type="project" value="UniProtKB-UniRule"/>
</dbReference>
<dbReference type="Pfam" id="PF24805">
    <property type="entry name" value="EIF3I"/>
    <property type="match status" value="1"/>
</dbReference>
<dbReference type="InterPro" id="IPR001680">
    <property type="entry name" value="WD40_rpt"/>
</dbReference>
<sequence>MKPFMLQGHERSITTVQYNREGDLVFSTSKDSTPHVWFADNGERLGTFDGHKGTVWDCSVDFMTERLLTASADNTARIWKVEDGSQMHAFEFKTPARVAEWSEGNKLAAFVTDRIMGHDAYLYVYAIAEMGEAQSSEPLFELGLGMKCQTARWSALNQSIYCGMDDGSVRVFDAETQQELAHLDGHRARVHDLSFSDDKQMFITASKDKTAMLWDVKSNAVIRTYRTEHPVNSAKISPIYDHVILGGGQDAMSVTTTHSRVGKFQVRFFHAVYEEELGGVTGHFGPINYLDFAPNGRGFTSGGEDGYVRIHHFDDSYYTQAEEFKLRDEIAAQME</sequence>
<keyword evidence="4" id="KW-0677">Repeat</keyword>
<feature type="repeat" description="WD" evidence="8">
    <location>
        <begin position="6"/>
        <end position="47"/>
    </location>
</feature>
<organism evidence="9 10">
    <name type="scientific">Thecamonas trahens ATCC 50062</name>
    <dbReference type="NCBI Taxonomy" id="461836"/>
    <lineage>
        <taxon>Eukaryota</taxon>
        <taxon>Apusozoa</taxon>
        <taxon>Apusomonadida</taxon>
        <taxon>Apusomonadidae</taxon>
        <taxon>Thecamonas</taxon>
    </lineage>
</organism>
<dbReference type="EMBL" id="GL349493">
    <property type="protein sequence ID" value="KNC54938.1"/>
    <property type="molecule type" value="Genomic_DNA"/>
</dbReference>
<dbReference type="OrthoDB" id="24966at2759"/>
<evidence type="ECO:0000313" key="9">
    <source>
        <dbReference type="EMBL" id="KNC54938.1"/>
    </source>
</evidence>
<dbReference type="HAMAP" id="MF_03008">
    <property type="entry name" value="eIF3i"/>
    <property type="match status" value="1"/>
</dbReference>
<reference evidence="9 10" key="1">
    <citation type="submission" date="2010-05" db="EMBL/GenBank/DDBJ databases">
        <title>The Genome Sequence of Thecamonas trahens ATCC 50062.</title>
        <authorList>
            <consortium name="The Broad Institute Genome Sequencing Platform"/>
            <person name="Russ C."/>
            <person name="Cuomo C."/>
            <person name="Shea T."/>
            <person name="Young S.K."/>
            <person name="Zeng Q."/>
            <person name="Koehrsen M."/>
            <person name="Haas B."/>
            <person name="Borodovsky M."/>
            <person name="Guigo R."/>
            <person name="Alvarado L."/>
            <person name="Berlin A."/>
            <person name="Bochicchio J."/>
            <person name="Borenstein D."/>
            <person name="Chapman S."/>
            <person name="Chen Z."/>
            <person name="Freedman E."/>
            <person name="Gellesch M."/>
            <person name="Goldberg J."/>
            <person name="Griggs A."/>
            <person name="Gujja S."/>
            <person name="Heilman E."/>
            <person name="Heiman D."/>
            <person name="Hepburn T."/>
            <person name="Howarth C."/>
            <person name="Jen D."/>
            <person name="Larson L."/>
            <person name="Mehta T."/>
            <person name="Park D."/>
            <person name="Pearson M."/>
            <person name="Roberts A."/>
            <person name="Saif S."/>
            <person name="Shenoy N."/>
            <person name="Sisk P."/>
            <person name="Stolte C."/>
            <person name="Sykes S."/>
            <person name="Thomson T."/>
            <person name="Walk T."/>
            <person name="White J."/>
            <person name="Yandava C."/>
            <person name="Burger G."/>
            <person name="Gray M.W."/>
            <person name="Holland P.W.H."/>
            <person name="King N."/>
            <person name="Lang F.B.F."/>
            <person name="Roger A.J."/>
            <person name="Ruiz-Trillo I."/>
            <person name="Lander E."/>
            <person name="Nusbaum C."/>
        </authorList>
    </citation>
    <scope>NUCLEOTIDE SEQUENCE [LARGE SCALE GENOMIC DNA]</scope>
    <source>
        <strain evidence="9 10">ATCC 50062</strain>
    </source>
</reference>